<evidence type="ECO:0000256" key="1">
    <source>
        <dbReference type="SAM" id="Phobius"/>
    </source>
</evidence>
<evidence type="ECO:0000313" key="3">
    <source>
        <dbReference type="Proteomes" id="UP000263642"/>
    </source>
</evidence>
<feature type="transmembrane region" description="Helical" evidence="1">
    <location>
        <begin position="121"/>
        <end position="140"/>
    </location>
</feature>
<dbReference type="EMBL" id="DQAY01000029">
    <property type="protein sequence ID" value="HCO22393.1"/>
    <property type="molecule type" value="Genomic_DNA"/>
</dbReference>
<dbReference type="Proteomes" id="UP000263642">
    <property type="component" value="Unassembled WGS sequence"/>
</dbReference>
<reference evidence="2 3" key="1">
    <citation type="journal article" date="2018" name="Nat. Biotechnol.">
        <title>A standardized bacterial taxonomy based on genome phylogeny substantially revises the tree of life.</title>
        <authorList>
            <person name="Parks D.H."/>
            <person name="Chuvochina M."/>
            <person name="Waite D.W."/>
            <person name="Rinke C."/>
            <person name="Skarshewski A."/>
            <person name="Chaumeil P.A."/>
            <person name="Hugenholtz P."/>
        </authorList>
    </citation>
    <scope>NUCLEOTIDE SEQUENCE [LARGE SCALE GENOMIC DNA]</scope>
    <source>
        <strain evidence="2">UBA9375</strain>
    </source>
</reference>
<organism evidence="2 3">
    <name type="scientific">Gimesia maris</name>
    <dbReference type="NCBI Taxonomy" id="122"/>
    <lineage>
        <taxon>Bacteria</taxon>
        <taxon>Pseudomonadati</taxon>
        <taxon>Planctomycetota</taxon>
        <taxon>Planctomycetia</taxon>
        <taxon>Planctomycetales</taxon>
        <taxon>Planctomycetaceae</taxon>
        <taxon>Gimesia</taxon>
    </lineage>
</organism>
<proteinExistence type="predicted"/>
<gene>
    <name evidence="2" type="ORF">DIT97_04765</name>
</gene>
<protein>
    <recommendedName>
        <fullName evidence="4">SMODS and SLOG-associating 2TM effector domain-containing protein</fullName>
    </recommendedName>
</protein>
<comment type="caution">
    <text evidence="2">The sequence shown here is derived from an EMBL/GenBank/DDBJ whole genome shotgun (WGS) entry which is preliminary data.</text>
</comment>
<accession>A0A3D3R0N2</accession>
<feature type="transmembrane region" description="Helical" evidence="1">
    <location>
        <begin position="89"/>
        <end position="115"/>
    </location>
</feature>
<keyword evidence="1" id="KW-0812">Transmembrane</keyword>
<keyword evidence="1" id="KW-0472">Membrane</keyword>
<evidence type="ECO:0000313" key="2">
    <source>
        <dbReference type="EMBL" id="HCO22393.1"/>
    </source>
</evidence>
<keyword evidence="1" id="KW-1133">Transmembrane helix</keyword>
<sequence length="201" mass="21959">MALNEQQLLRSSINAAVCELANRGLHELVGVSRAEETGTVPVIDSDEIRRDIEASNLNSLPSPSVAAVASAVAGPEVFRMASKRVRATFRLNFVVATTLVTVFVASLVSAIICAFITGDNWWAVAFGGVAIADIAGILVFNPLQRLDRAMVVCNMLEILYVRYLDATVDCEEIEELDGRIKCLKSAWSELRKEVEKVVKTY</sequence>
<dbReference type="AlphaFoldDB" id="A0A3D3R0N2"/>
<name>A0A3D3R0N2_9PLAN</name>
<evidence type="ECO:0008006" key="4">
    <source>
        <dbReference type="Google" id="ProtNLM"/>
    </source>
</evidence>